<gene>
    <name evidence="4" type="ORF">WJX84_002724</name>
</gene>
<dbReference type="InterPro" id="IPR011600">
    <property type="entry name" value="Pept_C14_caspase"/>
</dbReference>
<dbReference type="GO" id="GO:0005737">
    <property type="term" value="C:cytoplasm"/>
    <property type="evidence" value="ECO:0007669"/>
    <property type="project" value="TreeGrafter"/>
</dbReference>
<sequence>MGRKSLLIGINYTGSQSQLNGCINDVHNVQRWLTSVGFPPDPNSMLVLTDDQQDPRLRPTRENMINAFRWLVGGTQPGDSLFLHYSGHGGTVKDVSNDEASGHDSTLIPVDYESAGQIIDDELYEVLVKPLPQGVKMHAILDCCHSGTIFDLPFSYRPNADGKITLSEFATKARQLLADWNQFTGAKDTGSRMKAGMNMFTQGKSLFKRCPTGMGQARNGSRPPGPRAPMGLSTASVGARTTRPALMLQSLARLQGP</sequence>
<dbReference type="InterPro" id="IPR029030">
    <property type="entry name" value="Caspase-like_dom_sf"/>
</dbReference>
<dbReference type="SUPFAM" id="SSF52129">
    <property type="entry name" value="Caspase-like"/>
    <property type="match status" value="1"/>
</dbReference>
<accession>A0AAW1S5I4</accession>
<keyword evidence="5" id="KW-1185">Reference proteome</keyword>
<dbReference type="PANTHER" id="PTHR48104:SF30">
    <property type="entry name" value="METACASPASE-1"/>
    <property type="match status" value="1"/>
</dbReference>
<dbReference type="EMBL" id="JALJOV010001771">
    <property type="protein sequence ID" value="KAK9841085.1"/>
    <property type="molecule type" value="Genomic_DNA"/>
</dbReference>
<name>A0AAW1S5I4_9CHLO</name>
<evidence type="ECO:0000259" key="3">
    <source>
        <dbReference type="Pfam" id="PF00656"/>
    </source>
</evidence>
<evidence type="ECO:0000256" key="2">
    <source>
        <dbReference type="SAM" id="MobiDB-lite"/>
    </source>
</evidence>
<evidence type="ECO:0000256" key="1">
    <source>
        <dbReference type="ARBA" id="ARBA00009005"/>
    </source>
</evidence>
<dbReference type="GO" id="GO:0004197">
    <property type="term" value="F:cysteine-type endopeptidase activity"/>
    <property type="evidence" value="ECO:0007669"/>
    <property type="project" value="InterPro"/>
</dbReference>
<dbReference type="GO" id="GO:0006508">
    <property type="term" value="P:proteolysis"/>
    <property type="evidence" value="ECO:0007669"/>
    <property type="project" value="InterPro"/>
</dbReference>
<comment type="similarity">
    <text evidence="1">Belongs to the peptidase C14B family.</text>
</comment>
<dbReference type="Gene3D" id="3.40.50.12660">
    <property type="match status" value="1"/>
</dbReference>
<evidence type="ECO:0000313" key="5">
    <source>
        <dbReference type="Proteomes" id="UP001485043"/>
    </source>
</evidence>
<evidence type="ECO:0000313" key="4">
    <source>
        <dbReference type="EMBL" id="KAK9841085.1"/>
    </source>
</evidence>
<reference evidence="4 5" key="1">
    <citation type="journal article" date="2024" name="Nat. Commun.">
        <title>Phylogenomics reveals the evolutionary origins of lichenization in chlorophyte algae.</title>
        <authorList>
            <person name="Puginier C."/>
            <person name="Libourel C."/>
            <person name="Otte J."/>
            <person name="Skaloud P."/>
            <person name="Haon M."/>
            <person name="Grisel S."/>
            <person name="Petersen M."/>
            <person name="Berrin J.G."/>
            <person name="Delaux P.M."/>
            <person name="Dal Grande F."/>
            <person name="Keller J."/>
        </authorList>
    </citation>
    <scope>NUCLEOTIDE SEQUENCE [LARGE SCALE GENOMIC DNA]</scope>
    <source>
        <strain evidence="4 5">SAG 2523</strain>
    </source>
</reference>
<organism evidence="4 5">
    <name type="scientific">Apatococcus fuscideae</name>
    <dbReference type="NCBI Taxonomy" id="2026836"/>
    <lineage>
        <taxon>Eukaryota</taxon>
        <taxon>Viridiplantae</taxon>
        <taxon>Chlorophyta</taxon>
        <taxon>core chlorophytes</taxon>
        <taxon>Trebouxiophyceae</taxon>
        <taxon>Chlorellales</taxon>
        <taxon>Chlorellaceae</taxon>
        <taxon>Apatococcus</taxon>
    </lineage>
</organism>
<feature type="region of interest" description="Disordered" evidence="2">
    <location>
        <begin position="212"/>
        <end position="239"/>
    </location>
</feature>
<feature type="domain" description="Peptidase C14 caspase" evidence="3">
    <location>
        <begin position="3"/>
        <end position="158"/>
    </location>
</feature>
<dbReference type="AlphaFoldDB" id="A0AAW1S5I4"/>
<dbReference type="InterPro" id="IPR050452">
    <property type="entry name" value="Metacaspase"/>
</dbReference>
<dbReference type="Pfam" id="PF00656">
    <property type="entry name" value="Peptidase_C14"/>
    <property type="match status" value="1"/>
</dbReference>
<comment type="caution">
    <text evidence="4">The sequence shown here is derived from an EMBL/GenBank/DDBJ whole genome shotgun (WGS) entry which is preliminary data.</text>
</comment>
<dbReference type="PANTHER" id="PTHR48104">
    <property type="entry name" value="METACASPASE-4"/>
    <property type="match status" value="1"/>
</dbReference>
<protein>
    <recommendedName>
        <fullName evidence="3">Peptidase C14 caspase domain-containing protein</fullName>
    </recommendedName>
</protein>
<proteinExistence type="inferred from homology"/>
<dbReference type="Proteomes" id="UP001485043">
    <property type="component" value="Unassembled WGS sequence"/>
</dbReference>